<proteinExistence type="predicted"/>
<sequence>MWGQENGIALNSLQERTLRSHLCRLMSEYLVKFFILAISEIALAAMLLYQAITIMQLNRYLDFARLAKDLYTPWLFMSLCKGESPYSEPHPKSWYFRVGH</sequence>
<dbReference type="Proteomes" id="UP000325434">
    <property type="component" value="Unassembled WGS sequence"/>
</dbReference>
<evidence type="ECO:0000313" key="2">
    <source>
        <dbReference type="EMBL" id="KAB8244970.1"/>
    </source>
</evidence>
<keyword evidence="1" id="KW-0472">Membrane</keyword>
<keyword evidence="1" id="KW-1133">Transmembrane helix</keyword>
<dbReference type="AlphaFoldDB" id="A0A5N6GVG6"/>
<accession>A0A5N6GVG6</accession>
<dbReference type="EMBL" id="ML734619">
    <property type="protein sequence ID" value="KAB8244970.1"/>
    <property type="molecule type" value="Genomic_DNA"/>
</dbReference>
<name>A0A5N6GVG6_ASPFL</name>
<reference evidence="2" key="1">
    <citation type="submission" date="2019-04" db="EMBL/GenBank/DDBJ databases">
        <title>Friends and foes A comparative genomics study of 23 Aspergillus species from section Flavi.</title>
        <authorList>
            <consortium name="DOE Joint Genome Institute"/>
            <person name="Kjaerbolling I."/>
            <person name="Vesth T."/>
            <person name="Frisvad J.C."/>
            <person name="Nybo J.L."/>
            <person name="Theobald S."/>
            <person name="Kildgaard S."/>
            <person name="Isbrandt T."/>
            <person name="Kuo A."/>
            <person name="Sato A."/>
            <person name="Lyhne E.K."/>
            <person name="Kogle M.E."/>
            <person name="Wiebenga A."/>
            <person name="Kun R.S."/>
            <person name="Lubbers R.J."/>
            <person name="Makela M.R."/>
            <person name="Barry K."/>
            <person name="Chovatia M."/>
            <person name="Clum A."/>
            <person name="Daum C."/>
            <person name="Haridas S."/>
            <person name="He G."/>
            <person name="LaButti K."/>
            <person name="Lipzen A."/>
            <person name="Mondo S."/>
            <person name="Riley R."/>
            <person name="Salamov A."/>
            <person name="Simmons B.A."/>
            <person name="Magnuson J.K."/>
            <person name="Henrissat B."/>
            <person name="Mortensen U.H."/>
            <person name="Larsen T.O."/>
            <person name="Devries R.P."/>
            <person name="Grigoriev I.V."/>
            <person name="Machida M."/>
            <person name="Baker S.E."/>
            <person name="Andersen M.R."/>
        </authorList>
    </citation>
    <scope>NUCLEOTIDE SEQUENCE [LARGE SCALE GENOMIC DNA]</scope>
    <source>
        <strain evidence="2">CBS 121.62</strain>
    </source>
</reference>
<evidence type="ECO:0000256" key="1">
    <source>
        <dbReference type="SAM" id="Phobius"/>
    </source>
</evidence>
<organism evidence="2">
    <name type="scientific">Aspergillus flavus</name>
    <dbReference type="NCBI Taxonomy" id="5059"/>
    <lineage>
        <taxon>Eukaryota</taxon>
        <taxon>Fungi</taxon>
        <taxon>Dikarya</taxon>
        <taxon>Ascomycota</taxon>
        <taxon>Pezizomycotina</taxon>
        <taxon>Eurotiomycetes</taxon>
        <taxon>Eurotiomycetidae</taxon>
        <taxon>Eurotiales</taxon>
        <taxon>Aspergillaceae</taxon>
        <taxon>Aspergillus</taxon>
        <taxon>Aspergillus subgen. Circumdati</taxon>
    </lineage>
</organism>
<protein>
    <submittedName>
        <fullName evidence="2">Uncharacterized protein</fullName>
    </submittedName>
</protein>
<keyword evidence="1" id="KW-0812">Transmembrane</keyword>
<gene>
    <name evidence="2" type="ORF">BDV35DRAFT_358383</name>
</gene>
<feature type="transmembrane region" description="Helical" evidence="1">
    <location>
        <begin position="29"/>
        <end position="49"/>
    </location>
</feature>